<evidence type="ECO:0000313" key="9">
    <source>
        <dbReference type="Proteomes" id="UP001202134"/>
    </source>
</evidence>
<sequence>MTPLQSFTAAANTQEGKTLFETTCASCHGKKLTGGAGFNLKDEMWVHGSKPEQILANIKAGFSQAGMPAFAAIYSDQQLASIVEYILSQREGLDNLTYKTYHIDSNAPQSFEIIDNLPIKKSGSLATNLMDFSLPEVKDYIIEFEADLYGPKDKAGQIFSMTHKEFFEIEIDGKRVEPSMTDWLRWAWPIKQGKQKIKIRYTTIGTKQRSDKRFKMFVMNGELTEKIFGITVSGKQYLNQATFNITPDNKDEVVRKKIVKLPTSSIAVGTPLNINYAFNPKTCSFVGVWSGNFLNVGPNIEGRGRDGSLIGGDWLFHMPAQIKPLVTDTTPCEFIQYHRSGNTSFTYRLGHQQYRVEAIAQDRSSLLLNYTLLSGQNGNLQISLPTSDKFKISTKQGEITDNLFSVNAKVGQSYQVLLSASENN</sequence>
<dbReference type="InterPro" id="IPR051811">
    <property type="entry name" value="Cytochrome_c550/c551-like"/>
</dbReference>
<keyword evidence="3 6" id="KW-0479">Metal-binding</keyword>
<gene>
    <name evidence="8" type="ORF">L2737_06840</name>
</gene>
<dbReference type="SUPFAM" id="SSF46626">
    <property type="entry name" value="Cytochrome c"/>
    <property type="match status" value="1"/>
</dbReference>
<accession>A0ABT0KMH3</accession>
<dbReference type="PANTHER" id="PTHR37823">
    <property type="entry name" value="CYTOCHROME C-553-LIKE"/>
    <property type="match status" value="1"/>
</dbReference>
<dbReference type="Pfam" id="PF13442">
    <property type="entry name" value="Cytochrome_CBB3"/>
    <property type="match status" value="1"/>
</dbReference>
<dbReference type="RefSeq" id="WP_248955241.1">
    <property type="nucleotide sequence ID" value="NZ_JAKIKU010000003.1"/>
</dbReference>
<proteinExistence type="predicted"/>
<keyword evidence="2 6" id="KW-0349">Heme</keyword>
<keyword evidence="1" id="KW-0813">Transport</keyword>
<keyword evidence="4" id="KW-0249">Electron transport</keyword>
<dbReference type="InterPro" id="IPR036909">
    <property type="entry name" value="Cyt_c-like_dom_sf"/>
</dbReference>
<name>A0ABT0KMH3_9GAMM</name>
<keyword evidence="5 6" id="KW-0408">Iron</keyword>
<dbReference type="PANTHER" id="PTHR37823:SF4">
    <property type="entry name" value="MENAQUINOL-CYTOCHROME C REDUCTASE CYTOCHROME B_C SUBUNIT"/>
    <property type="match status" value="1"/>
</dbReference>
<comment type="caution">
    <text evidence="8">The sequence shown here is derived from an EMBL/GenBank/DDBJ whole genome shotgun (WGS) entry which is preliminary data.</text>
</comment>
<dbReference type="Gene3D" id="1.10.760.10">
    <property type="entry name" value="Cytochrome c-like domain"/>
    <property type="match status" value="1"/>
</dbReference>
<dbReference type="Proteomes" id="UP001202134">
    <property type="component" value="Unassembled WGS sequence"/>
</dbReference>
<evidence type="ECO:0000256" key="3">
    <source>
        <dbReference type="ARBA" id="ARBA00022723"/>
    </source>
</evidence>
<feature type="domain" description="Cytochrome c" evidence="7">
    <location>
        <begin position="11"/>
        <end position="90"/>
    </location>
</feature>
<organism evidence="8 9">
    <name type="scientific">Shewanella electrodiphila</name>
    <dbReference type="NCBI Taxonomy" id="934143"/>
    <lineage>
        <taxon>Bacteria</taxon>
        <taxon>Pseudomonadati</taxon>
        <taxon>Pseudomonadota</taxon>
        <taxon>Gammaproteobacteria</taxon>
        <taxon>Alteromonadales</taxon>
        <taxon>Shewanellaceae</taxon>
        <taxon>Shewanella</taxon>
    </lineage>
</organism>
<evidence type="ECO:0000313" key="8">
    <source>
        <dbReference type="EMBL" id="MCL1045047.1"/>
    </source>
</evidence>
<dbReference type="EMBL" id="JAKIKU010000003">
    <property type="protein sequence ID" value="MCL1045047.1"/>
    <property type="molecule type" value="Genomic_DNA"/>
</dbReference>
<evidence type="ECO:0000259" key="7">
    <source>
        <dbReference type="PROSITE" id="PS51007"/>
    </source>
</evidence>
<keyword evidence="9" id="KW-1185">Reference proteome</keyword>
<protein>
    <submittedName>
        <fullName evidence="8">Cytochrome c</fullName>
    </submittedName>
</protein>
<reference evidence="8 9" key="1">
    <citation type="submission" date="2022-01" db="EMBL/GenBank/DDBJ databases">
        <title>Whole genome-based taxonomy of the Shewanellaceae.</title>
        <authorList>
            <person name="Martin-Rodriguez A.J."/>
        </authorList>
    </citation>
    <scope>NUCLEOTIDE SEQUENCE [LARGE SCALE GENOMIC DNA]</scope>
    <source>
        <strain evidence="8 9">DSM 24955</strain>
    </source>
</reference>
<evidence type="ECO:0000256" key="6">
    <source>
        <dbReference type="PROSITE-ProRule" id="PRU00433"/>
    </source>
</evidence>
<dbReference type="InterPro" id="IPR009056">
    <property type="entry name" value="Cyt_c-like_dom"/>
</dbReference>
<dbReference type="PROSITE" id="PS51007">
    <property type="entry name" value="CYTC"/>
    <property type="match status" value="1"/>
</dbReference>
<evidence type="ECO:0000256" key="5">
    <source>
        <dbReference type="ARBA" id="ARBA00023004"/>
    </source>
</evidence>
<evidence type="ECO:0000256" key="4">
    <source>
        <dbReference type="ARBA" id="ARBA00022982"/>
    </source>
</evidence>
<evidence type="ECO:0000256" key="1">
    <source>
        <dbReference type="ARBA" id="ARBA00022448"/>
    </source>
</evidence>
<evidence type="ECO:0000256" key="2">
    <source>
        <dbReference type="ARBA" id="ARBA00022617"/>
    </source>
</evidence>